<keyword evidence="7" id="KW-1185">Reference proteome</keyword>
<keyword evidence="3" id="KW-0808">Transferase</keyword>
<dbReference type="EMBL" id="CP031320">
    <property type="protein sequence ID" value="AXK34746.1"/>
    <property type="molecule type" value="Genomic_DNA"/>
</dbReference>
<dbReference type="PANTHER" id="PTHR24421:SF10">
    <property type="entry name" value="NITRATE_NITRITE SENSOR PROTEIN NARQ"/>
    <property type="match status" value="1"/>
</dbReference>
<organism evidence="6 7">
    <name type="scientific">Streptomyces armeniacus</name>
    <dbReference type="NCBI Taxonomy" id="83291"/>
    <lineage>
        <taxon>Bacteria</taxon>
        <taxon>Bacillati</taxon>
        <taxon>Actinomycetota</taxon>
        <taxon>Actinomycetes</taxon>
        <taxon>Kitasatosporales</taxon>
        <taxon>Streptomycetaceae</taxon>
        <taxon>Streptomyces</taxon>
    </lineage>
</organism>
<reference evidence="6 7" key="1">
    <citation type="submission" date="2018-07" db="EMBL/GenBank/DDBJ databases">
        <title>Draft genome of the type strain Streptomyces armeniacus ATCC 15676.</title>
        <authorList>
            <person name="Labana P."/>
            <person name="Gosse J.T."/>
            <person name="Boddy C.N."/>
        </authorList>
    </citation>
    <scope>NUCLEOTIDE SEQUENCE [LARGE SCALE GENOMIC DNA]</scope>
    <source>
        <strain evidence="6 7">ATCC 15676</strain>
    </source>
</reference>
<dbReference type="Proteomes" id="UP000254425">
    <property type="component" value="Chromosome"/>
</dbReference>
<evidence type="ECO:0000256" key="4">
    <source>
        <dbReference type="ARBA" id="ARBA00022777"/>
    </source>
</evidence>
<gene>
    <name evidence="6" type="ORF">DVA86_20915</name>
</gene>
<dbReference type="AlphaFoldDB" id="A0A345XSY0"/>
<dbReference type="InterPro" id="IPR036890">
    <property type="entry name" value="HATPase_C_sf"/>
</dbReference>
<proteinExistence type="predicted"/>
<dbReference type="SUPFAM" id="SSF55874">
    <property type="entry name" value="ATPase domain of HSP90 chaperone/DNA topoisomerase II/histidine kinase"/>
    <property type="match status" value="1"/>
</dbReference>
<sequence>MKQQLSTLARWWQSLRAADAERLHDLADEARRAGQPVVMLLEGERGELDRDVELAVYRVAQEGLTNALQHARECSTKVRVRYGADRVDVEVSTAGPVAAAAEPGRGLIRLRERVSLLGGELRAEGRPEGGFVLEARIPSRGAQSRDAS</sequence>
<keyword evidence="5" id="KW-0902">Two-component regulatory system</keyword>
<dbReference type="PANTHER" id="PTHR24421">
    <property type="entry name" value="NITRATE/NITRITE SENSOR PROTEIN NARX-RELATED"/>
    <property type="match status" value="1"/>
</dbReference>
<comment type="catalytic activity">
    <reaction evidence="1">
        <text>ATP + protein L-histidine = ADP + protein N-phospho-L-histidine.</text>
        <dbReference type="EC" id="2.7.13.3"/>
    </reaction>
</comment>
<evidence type="ECO:0000256" key="2">
    <source>
        <dbReference type="ARBA" id="ARBA00012438"/>
    </source>
</evidence>
<protein>
    <recommendedName>
        <fullName evidence="2">histidine kinase</fullName>
        <ecNumber evidence="2">2.7.13.3</ecNumber>
    </recommendedName>
</protein>
<dbReference type="CDD" id="cd16917">
    <property type="entry name" value="HATPase_UhpB-NarQ-NarX-like"/>
    <property type="match status" value="1"/>
</dbReference>
<evidence type="ECO:0000256" key="5">
    <source>
        <dbReference type="ARBA" id="ARBA00023012"/>
    </source>
</evidence>
<evidence type="ECO:0000256" key="1">
    <source>
        <dbReference type="ARBA" id="ARBA00000085"/>
    </source>
</evidence>
<evidence type="ECO:0000313" key="6">
    <source>
        <dbReference type="EMBL" id="AXK34746.1"/>
    </source>
</evidence>
<dbReference type="GO" id="GO:0004673">
    <property type="term" value="F:protein histidine kinase activity"/>
    <property type="evidence" value="ECO:0007669"/>
    <property type="project" value="UniProtKB-EC"/>
</dbReference>
<dbReference type="Gene3D" id="3.30.565.10">
    <property type="entry name" value="Histidine kinase-like ATPase, C-terminal domain"/>
    <property type="match status" value="1"/>
</dbReference>
<dbReference type="KEGG" id="sarm:DVA86_20915"/>
<accession>A0A345XSY0</accession>
<dbReference type="RefSeq" id="WP_208880411.1">
    <property type="nucleotide sequence ID" value="NZ_CP031320.1"/>
</dbReference>
<dbReference type="GO" id="GO:0000160">
    <property type="term" value="P:phosphorelay signal transduction system"/>
    <property type="evidence" value="ECO:0007669"/>
    <property type="project" value="UniProtKB-KW"/>
</dbReference>
<evidence type="ECO:0000313" key="7">
    <source>
        <dbReference type="Proteomes" id="UP000254425"/>
    </source>
</evidence>
<keyword evidence="4" id="KW-0418">Kinase</keyword>
<evidence type="ECO:0000256" key="3">
    <source>
        <dbReference type="ARBA" id="ARBA00022679"/>
    </source>
</evidence>
<name>A0A345XSY0_9ACTN</name>
<dbReference type="EC" id="2.7.13.3" evidence="2"/>
<dbReference type="InterPro" id="IPR050482">
    <property type="entry name" value="Sensor_HK_TwoCompSys"/>
</dbReference>